<dbReference type="AlphaFoldDB" id="A0A2G5B327"/>
<evidence type="ECO:0000256" key="5">
    <source>
        <dbReference type="ARBA" id="ARBA00022605"/>
    </source>
</evidence>
<dbReference type="Proteomes" id="UP000242474">
    <property type="component" value="Unassembled WGS sequence"/>
</dbReference>
<dbReference type="STRING" id="763665.A0A2G5B327"/>
<dbReference type="UniPathway" id="UPA00035">
    <property type="reaction ID" value="UER00042"/>
</dbReference>
<gene>
    <name evidence="10" type="ORF">COEREDRAFT_83531</name>
</gene>
<feature type="domain" description="N-(5'phosphoribosyl) anthranilate isomerase (PRAI)" evidence="9">
    <location>
        <begin position="85"/>
        <end position="264"/>
    </location>
</feature>
<dbReference type="GO" id="GO:0000162">
    <property type="term" value="P:L-tryptophan biosynthetic process"/>
    <property type="evidence" value="ECO:0007669"/>
    <property type="project" value="UniProtKB-UniPathway"/>
</dbReference>
<dbReference type="InterPro" id="IPR011060">
    <property type="entry name" value="RibuloseP-bd_barrel"/>
</dbReference>
<keyword evidence="8" id="KW-0413">Isomerase</keyword>
<dbReference type="SUPFAM" id="SSF51366">
    <property type="entry name" value="Ribulose-phoshate binding barrel"/>
    <property type="match status" value="1"/>
</dbReference>
<dbReference type="GO" id="GO:0004640">
    <property type="term" value="F:phosphoribosylanthranilate isomerase activity"/>
    <property type="evidence" value="ECO:0007669"/>
    <property type="project" value="UniProtKB-EC"/>
</dbReference>
<keyword evidence="11" id="KW-1185">Reference proteome</keyword>
<evidence type="ECO:0000259" key="9">
    <source>
        <dbReference type="Pfam" id="PF00697"/>
    </source>
</evidence>
<evidence type="ECO:0000313" key="11">
    <source>
        <dbReference type="Proteomes" id="UP000242474"/>
    </source>
</evidence>
<dbReference type="EC" id="5.3.1.24" evidence="3"/>
<comment type="pathway">
    <text evidence="1">Amino-acid biosynthesis; L-tryptophan biosynthesis; L-tryptophan from chorismate: step 3/5.</text>
</comment>
<dbReference type="Pfam" id="PF00697">
    <property type="entry name" value="PRAI"/>
    <property type="match status" value="1"/>
</dbReference>
<keyword evidence="7" id="KW-0057">Aromatic amino acid biosynthesis</keyword>
<dbReference type="EMBL" id="KZ303538">
    <property type="protein sequence ID" value="PIA13423.1"/>
    <property type="molecule type" value="Genomic_DNA"/>
</dbReference>
<dbReference type="InterPro" id="IPR013785">
    <property type="entry name" value="Aldolase_TIM"/>
</dbReference>
<dbReference type="InterPro" id="IPR001240">
    <property type="entry name" value="PRAI_dom"/>
</dbReference>
<evidence type="ECO:0000256" key="3">
    <source>
        <dbReference type="ARBA" id="ARBA00012572"/>
    </source>
</evidence>
<comment type="similarity">
    <text evidence="2">Belongs to the TrpF family.</text>
</comment>
<evidence type="ECO:0000256" key="7">
    <source>
        <dbReference type="ARBA" id="ARBA00023141"/>
    </source>
</evidence>
<evidence type="ECO:0000256" key="4">
    <source>
        <dbReference type="ARBA" id="ARBA00022272"/>
    </source>
</evidence>
<dbReference type="PANTHER" id="PTHR42894:SF1">
    <property type="entry name" value="N-(5'-PHOSPHORIBOSYL)ANTHRANILATE ISOMERASE"/>
    <property type="match status" value="1"/>
</dbReference>
<organism evidence="10 11">
    <name type="scientific">Coemansia reversa (strain ATCC 12441 / NRRL 1564)</name>
    <dbReference type="NCBI Taxonomy" id="763665"/>
    <lineage>
        <taxon>Eukaryota</taxon>
        <taxon>Fungi</taxon>
        <taxon>Fungi incertae sedis</taxon>
        <taxon>Zoopagomycota</taxon>
        <taxon>Kickxellomycotina</taxon>
        <taxon>Kickxellomycetes</taxon>
        <taxon>Kickxellales</taxon>
        <taxon>Kickxellaceae</taxon>
        <taxon>Coemansia</taxon>
    </lineage>
</organism>
<protein>
    <recommendedName>
        <fullName evidence="4">N-(5'-phosphoribosyl)anthranilate isomerase</fullName>
        <ecNumber evidence="3">5.3.1.24</ecNumber>
    </recommendedName>
</protein>
<dbReference type="Gene3D" id="3.20.20.70">
    <property type="entry name" value="Aldolase class I"/>
    <property type="match status" value="1"/>
</dbReference>
<dbReference type="HAMAP" id="MF_00135">
    <property type="entry name" value="PRAI"/>
    <property type="match status" value="1"/>
</dbReference>
<evidence type="ECO:0000256" key="2">
    <source>
        <dbReference type="ARBA" id="ARBA00007571"/>
    </source>
</evidence>
<evidence type="ECO:0000256" key="1">
    <source>
        <dbReference type="ARBA" id="ARBA00004664"/>
    </source>
</evidence>
<dbReference type="PANTHER" id="PTHR42894">
    <property type="entry name" value="N-(5'-PHOSPHORIBOSYL)ANTHRANILATE ISOMERASE"/>
    <property type="match status" value="1"/>
</dbReference>
<accession>A0A2G5B327</accession>
<dbReference type="OrthoDB" id="524799at2759"/>
<proteinExistence type="inferred from homology"/>
<sequence>MTVLNEKQNLYDSGTVVKICGVRTVEAAVAAAEAGADIIGMIFAPSPRLIDTPTAQKIAQAVCKDHRVSDSNELVRSNTASHGVFARISREAAPKEFFASCCKQILGRGRPLLAGVFQNQPLEHIIDIARSVPLDLVQLHGMEPASMAEQIPVPVIKVFHVDESFSLENEANSGDLLRTFCHSMILLDTKVGGTTQQGGRGVSFDWGIARRLADMGVPFLMAGGLTPDNVAEALEVGRPWGVDVSSGVETEKMKDPEKIRAFVNQAKNDILDG</sequence>
<dbReference type="InterPro" id="IPR044643">
    <property type="entry name" value="TrpF_fam"/>
</dbReference>
<evidence type="ECO:0000313" key="10">
    <source>
        <dbReference type="EMBL" id="PIA13423.1"/>
    </source>
</evidence>
<evidence type="ECO:0000256" key="6">
    <source>
        <dbReference type="ARBA" id="ARBA00022822"/>
    </source>
</evidence>
<keyword evidence="6" id="KW-0822">Tryptophan biosynthesis</keyword>
<reference evidence="10 11" key="1">
    <citation type="journal article" date="2015" name="Genome Biol. Evol.">
        <title>Phylogenomic analyses indicate that early fungi evolved digesting cell walls of algal ancestors of land plants.</title>
        <authorList>
            <person name="Chang Y."/>
            <person name="Wang S."/>
            <person name="Sekimoto S."/>
            <person name="Aerts A.L."/>
            <person name="Choi C."/>
            <person name="Clum A."/>
            <person name="LaButti K.M."/>
            <person name="Lindquist E.A."/>
            <person name="Yee Ngan C."/>
            <person name="Ohm R.A."/>
            <person name="Salamov A.A."/>
            <person name="Grigoriev I.V."/>
            <person name="Spatafora J.W."/>
            <person name="Berbee M.L."/>
        </authorList>
    </citation>
    <scope>NUCLEOTIDE SEQUENCE [LARGE SCALE GENOMIC DNA]</scope>
    <source>
        <strain evidence="10 11">NRRL 1564</strain>
    </source>
</reference>
<name>A0A2G5B327_COERN</name>
<evidence type="ECO:0000256" key="8">
    <source>
        <dbReference type="ARBA" id="ARBA00023235"/>
    </source>
</evidence>
<keyword evidence="5" id="KW-0028">Amino-acid biosynthesis</keyword>
<dbReference type="CDD" id="cd00405">
    <property type="entry name" value="PRAI"/>
    <property type="match status" value="1"/>
</dbReference>